<comment type="caution">
    <text evidence="2">The sequence shown here is derived from an EMBL/GenBank/DDBJ whole genome shotgun (WGS) entry which is preliminary data.</text>
</comment>
<protein>
    <submittedName>
        <fullName evidence="2">Uncharacterized protein</fullName>
    </submittedName>
</protein>
<feature type="non-terminal residue" evidence="2">
    <location>
        <position position="61"/>
    </location>
</feature>
<dbReference type="EMBL" id="BART01015593">
    <property type="protein sequence ID" value="GAG86498.1"/>
    <property type="molecule type" value="Genomic_DNA"/>
</dbReference>
<evidence type="ECO:0000256" key="1">
    <source>
        <dbReference type="SAM" id="MobiDB-lite"/>
    </source>
</evidence>
<reference evidence="2" key="1">
    <citation type="journal article" date="2014" name="Front. Microbiol.">
        <title>High frequency of phylogenetically diverse reductive dehalogenase-homologous genes in deep subseafloor sedimentary metagenomes.</title>
        <authorList>
            <person name="Kawai M."/>
            <person name="Futagami T."/>
            <person name="Toyoda A."/>
            <person name="Takaki Y."/>
            <person name="Nishi S."/>
            <person name="Hori S."/>
            <person name="Arai W."/>
            <person name="Tsubouchi T."/>
            <person name="Morono Y."/>
            <person name="Uchiyama I."/>
            <person name="Ito T."/>
            <person name="Fujiyama A."/>
            <person name="Inagaki F."/>
            <person name="Takami H."/>
        </authorList>
    </citation>
    <scope>NUCLEOTIDE SEQUENCE</scope>
    <source>
        <strain evidence="2">Expedition CK06-06</strain>
    </source>
</reference>
<accession>X1BQS4</accession>
<sequence length="61" mass="6709">MKLTFKSSGRIRNDKIKPNKSISRGSSKMKGAVALALFFGIFLLAGALGTYFIFVRPLCKL</sequence>
<organism evidence="2">
    <name type="scientific">marine sediment metagenome</name>
    <dbReference type="NCBI Taxonomy" id="412755"/>
    <lineage>
        <taxon>unclassified sequences</taxon>
        <taxon>metagenomes</taxon>
        <taxon>ecological metagenomes</taxon>
    </lineage>
</organism>
<evidence type="ECO:0000313" key="2">
    <source>
        <dbReference type="EMBL" id="GAG86498.1"/>
    </source>
</evidence>
<proteinExistence type="predicted"/>
<gene>
    <name evidence="2" type="ORF">S01H4_30242</name>
</gene>
<name>X1BQS4_9ZZZZ</name>
<dbReference type="AlphaFoldDB" id="X1BQS4"/>
<feature type="region of interest" description="Disordered" evidence="1">
    <location>
        <begin position="1"/>
        <end position="25"/>
    </location>
</feature>